<organism evidence="1 2">
    <name type="scientific">Mucilaginibacter agri</name>
    <dbReference type="NCBI Taxonomy" id="2695265"/>
    <lineage>
        <taxon>Bacteria</taxon>
        <taxon>Pseudomonadati</taxon>
        <taxon>Bacteroidota</taxon>
        <taxon>Sphingobacteriia</taxon>
        <taxon>Sphingobacteriales</taxon>
        <taxon>Sphingobacteriaceae</taxon>
        <taxon>Mucilaginibacter</taxon>
    </lineage>
</organism>
<keyword evidence="2" id="KW-1185">Reference proteome</keyword>
<name>A0A965ZFK6_9SPHI</name>
<comment type="caution">
    <text evidence="1">The sequence shown here is derived from an EMBL/GenBank/DDBJ whole genome shotgun (WGS) entry which is preliminary data.</text>
</comment>
<accession>A0A965ZFK6</accession>
<dbReference type="EMBL" id="WWEO01000040">
    <property type="protein sequence ID" value="NCD69089.1"/>
    <property type="molecule type" value="Genomic_DNA"/>
</dbReference>
<gene>
    <name evidence="1" type="ORF">GSY63_06955</name>
</gene>
<evidence type="ECO:0000313" key="2">
    <source>
        <dbReference type="Proteomes" id="UP000638732"/>
    </source>
</evidence>
<dbReference type="AlphaFoldDB" id="A0A965ZFK6"/>
<reference evidence="1" key="2">
    <citation type="submission" date="2020-10" db="EMBL/GenBank/DDBJ databases">
        <title>Mucilaginibacter sp. nov., isolated from soil.</title>
        <authorList>
            <person name="Jeon C.O."/>
        </authorList>
    </citation>
    <scope>NUCLEOTIDE SEQUENCE</scope>
    <source>
        <strain evidence="1">R11</strain>
    </source>
</reference>
<sequence length="83" mass="9301">MALAVIENDLLHQSFQTLGFDQDFIAACNAIGINCLADVKRIPARELVLKNGFSYRWLEILSAYLKEKGLLHILQEEPGNKNG</sequence>
<dbReference type="Proteomes" id="UP000638732">
    <property type="component" value="Unassembled WGS sequence"/>
</dbReference>
<protein>
    <submittedName>
        <fullName evidence="1">Uncharacterized protein</fullName>
    </submittedName>
</protein>
<proteinExistence type="predicted"/>
<evidence type="ECO:0000313" key="1">
    <source>
        <dbReference type="EMBL" id="NCD69089.1"/>
    </source>
</evidence>
<reference evidence="1" key="1">
    <citation type="submission" date="2020-01" db="EMBL/GenBank/DDBJ databases">
        <authorList>
            <person name="Seo Y.L."/>
        </authorList>
    </citation>
    <scope>NUCLEOTIDE SEQUENCE</scope>
    <source>
        <strain evidence="1">R11</strain>
    </source>
</reference>